<dbReference type="EMBL" id="JAMKPW020000004">
    <property type="protein sequence ID" value="KAK8219350.1"/>
    <property type="molecule type" value="Genomic_DNA"/>
</dbReference>
<gene>
    <name evidence="1" type="ORF">M8818_001084</name>
</gene>
<evidence type="ECO:0000313" key="1">
    <source>
        <dbReference type="EMBL" id="KAK8219350.1"/>
    </source>
</evidence>
<name>A0ACC3SLK4_9PEZI</name>
<organism evidence="1 2">
    <name type="scientific">Zalaria obscura</name>
    <dbReference type="NCBI Taxonomy" id="2024903"/>
    <lineage>
        <taxon>Eukaryota</taxon>
        <taxon>Fungi</taxon>
        <taxon>Dikarya</taxon>
        <taxon>Ascomycota</taxon>
        <taxon>Pezizomycotina</taxon>
        <taxon>Dothideomycetes</taxon>
        <taxon>Dothideomycetidae</taxon>
        <taxon>Dothideales</taxon>
        <taxon>Zalariaceae</taxon>
        <taxon>Zalaria</taxon>
    </lineage>
</organism>
<proteinExistence type="predicted"/>
<keyword evidence="2" id="KW-1185">Reference proteome</keyword>
<protein>
    <submittedName>
        <fullName evidence="1">Uncharacterized protein</fullName>
    </submittedName>
</protein>
<dbReference type="Proteomes" id="UP001320706">
    <property type="component" value="Unassembled WGS sequence"/>
</dbReference>
<comment type="caution">
    <text evidence="1">The sequence shown here is derived from an EMBL/GenBank/DDBJ whole genome shotgun (WGS) entry which is preliminary data.</text>
</comment>
<accession>A0ACC3SLK4</accession>
<sequence length="380" mass="41738">MLKLLLGPHTVPLRRYAMASSHLMYTCSHGEEPTMPAQTPHKPRSFHAQPRCLIGLEPGNILQPAATQSSDYNDQEENQQRTPRHATRQAVSGKRLIDPSLFDTRYHKDLDRNKRTARARKHQNRYQGDSPAISVESDSDDDHLSDIDLSSGSGDDIGCSEDGITPTVRAPSKGSLRHSARSQAQKFVDYSVRNHPQDYGIPGYRRKRKLPIADADAPPRKKPRGRVQKTSDEKEVNMSGALPIEVVEVSSSPCSSTGENSAGDSLPPIVASPPEQRGEPVPFCQSSNASQDISEMSDKDDEPCDEEAPDVTPFRDIPSSDDEESMADDGEDPNKDLDDLLNSFQDVHTVAQGIPSDVLTSHTQSELATEAVRLSKTPQV</sequence>
<evidence type="ECO:0000313" key="2">
    <source>
        <dbReference type="Proteomes" id="UP001320706"/>
    </source>
</evidence>
<reference evidence="1" key="1">
    <citation type="submission" date="2024-02" db="EMBL/GenBank/DDBJ databases">
        <title>Metagenome Assembled Genome of Zalaria obscura JY119.</title>
        <authorList>
            <person name="Vighnesh L."/>
            <person name="Jagadeeshwari U."/>
            <person name="Venkata Ramana C."/>
            <person name="Sasikala C."/>
        </authorList>
    </citation>
    <scope>NUCLEOTIDE SEQUENCE</scope>
    <source>
        <strain evidence="1">JY119</strain>
    </source>
</reference>